<accession>V5WM82</accession>
<keyword evidence="2" id="KW-1185">Reference proteome</keyword>
<reference evidence="1 2" key="1">
    <citation type="journal article" date="2015" name="Stand. Genomic Sci.">
        <title>Complete genome sequence and description of Salinispira pacifica gen. nov., sp. nov., a novel spirochaete isolated form a hypersaline microbial mat.</title>
        <authorList>
            <person name="Ben Hania W."/>
            <person name="Joseph M."/>
            <person name="Schumann P."/>
            <person name="Bunk B."/>
            <person name="Fiebig A."/>
            <person name="Sproer C."/>
            <person name="Klenk H.P."/>
            <person name="Fardeau M.L."/>
            <person name="Spring S."/>
        </authorList>
    </citation>
    <scope>NUCLEOTIDE SEQUENCE [LARGE SCALE GENOMIC DNA]</scope>
    <source>
        <strain evidence="1 2">L21-RPul-D2</strain>
    </source>
</reference>
<dbReference type="RefSeq" id="WP_024269636.1">
    <property type="nucleotide sequence ID" value="NC_023035.1"/>
</dbReference>
<sequence length="164" mass="18648">MKPDDVLKNLPSKAGARDKEFRKTLKQLQKMRSGEAEILISSSDNRVFQSIDCLECGNCCRTLGPRLIQRDIQRLAKTCNLSQAAFINTYLTKDEDGDWVFQNMPCPFLGEDNFCSVYSQRPRACADYPHTHGRQIRSKLGELRKNAAVCPGVYLIMDELTEQL</sequence>
<organism evidence="1 2">
    <name type="scientific">Salinispira pacifica</name>
    <dbReference type="NCBI Taxonomy" id="1307761"/>
    <lineage>
        <taxon>Bacteria</taxon>
        <taxon>Pseudomonadati</taxon>
        <taxon>Spirochaetota</taxon>
        <taxon>Spirochaetia</taxon>
        <taxon>Spirochaetales</taxon>
        <taxon>Spirochaetaceae</taxon>
        <taxon>Salinispira</taxon>
    </lineage>
</organism>
<protein>
    <recommendedName>
        <fullName evidence="3">Fe-S-cluster oxidoreductase</fullName>
    </recommendedName>
</protein>
<dbReference type="EMBL" id="CP006939">
    <property type="protein sequence ID" value="AHC16748.1"/>
    <property type="molecule type" value="Genomic_DNA"/>
</dbReference>
<dbReference type="Pfam" id="PF03692">
    <property type="entry name" value="CxxCxxCC"/>
    <property type="match status" value="1"/>
</dbReference>
<dbReference type="PANTHER" id="PTHR35866:SF1">
    <property type="entry name" value="YKGJ FAMILY CYSTEINE CLUSTER PROTEIN"/>
    <property type="match status" value="1"/>
</dbReference>
<dbReference type="PANTHER" id="PTHR35866">
    <property type="entry name" value="PUTATIVE-RELATED"/>
    <property type="match status" value="1"/>
</dbReference>
<gene>
    <name evidence="1" type="ORF">L21SP2_3410</name>
</gene>
<evidence type="ECO:0000313" key="2">
    <source>
        <dbReference type="Proteomes" id="UP000018680"/>
    </source>
</evidence>
<dbReference type="Proteomes" id="UP000018680">
    <property type="component" value="Chromosome"/>
</dbReference>
<dbReference type="STRING" id="1307761.L21SP2_3410"/>
<dbReference type="AlphaFoldDB" id="V5WM82"/>
<name>V5WM82_9SPIO</name>
<proteinExistence type="predicted"/>
<dbReference type="OrthoDB" id="9810361at2"/>
<evidence type="ECO:0008006" key="3">
    <source>
        <dbReference type="Google" id="ProtNLM"/>
    </source>
</evidence>
<dbReference type="InterPro" id="IPR005358">
    <property type="entry name" value="Puta_zinc/iron-chelating_dom"/>
</dbReference>
<dbReference type="eggNOG" id="COG0727">
    <property type="taxonomic scope" value="Bacteria"/>
</dbReference>
<dbReference type="HOGENOM" id="CLU_137972_0_0_12"/>
<evidence type="ECO:0000313" key="1">
    <source>
        <dbReference type="EMBL" id="AHC16748.1"/>
    </source>
</evidence>
<dbReference type="KEGG" id="slr:L21SP2_3410"/>
<dbReference type="PATRIC" id="fig|1307761.3.peg.3399"/>